<keyword evidence="6" id="KW-1185">Reference proteome</keyword>
<evidence type="ECO:0000256" key="1">
    <source>
        <dbReference type="ARBA" id="ARBA00022737"/>
    </source>
</evidence>
<accession>A0ABP0VTB8</accession>
<dbReference type="InterPro" id="IPR056282">
    <property type="entry name" value="MROH2B-like_N_HEAT"/>
</dbReference>
<name>A0ABP0VTB8_9BRYO</name>
<feature type="domain" description="MROH2B-like N-terminal HEAT-repeats" evidence="3">
    <location>
        <begin position="42"/>
        <end position="255"/>
    </location>
</feature>
<evidence type="ECO:0000313" key="6">
    <source>
        <dbReference type="Proteomes" id="UP001497444"/>
    </source>
</evidence>
<evidence type="ECO:0000259" key="3">
    <source>
        <dbReference type="Pfam" id="PF23221"/>
    </source>
</evidence>
<dbReference type="InterPro" id="IPR045206">
    <property type="entry name" value="Maestro_heat-like_prot"/>
</dbReference>
<gene>
    <name evidence="5" type="ORF">CSSPJE1EN1_LOCUS2486</name>
</gene>
<feature type="domain" description="Maestro/Maestro-like HEAT-repeats" evidence="4">
    <location>
        <begin position="1435"/>
        <end position="1703"/>
    </location>
</feature>
<dbReference type="InterPro" id="IPR055408">
    <property type="entry name" value="HEAT_MROH2B-like"/>
</dbReference>
<dbReference type="Proteomes" id="UP001497444">
    <property type="component" value="Chromosome 10"/>
</dbReference>
<sequence length="1712" mass="186651">MASSDGTSSSSVSPRTAVIQVLVAAVGDSSLAVQEAAAAALRNNAQQNAVTVLECCATSLRAGKKPGSHRAGLLLIMAHTVREMNEEEVDPSLMRKVAKVAMAELTMIKDLNSEWQHSASSLIVALGSRLPDMMMEEIFNQLPGTTVPVTVLVQTLAEFATLYALQFAPRLKNVLSRALPILGGVKDSQRSIYANAITSWCEAISQFQEATQSPSLLGGDMQAMLHSAFDLFLSSWVASRDRKVRLATAEALGQLVGLISKPQLTSALPRLLPAILAVCRKEEEDPLPVTHSLHMVLSAVLIKYSAPLVDFQALIPVLHLLLPRAYFSASNGSGDELSSYLKSYNEVLHCFVTIGIVYPEDTFTYLLHRLGMREDSIRLGAFSVVKHLLTRLSAAWNLRKGELAEAVRDQLQEKDLKTRKAVAELIVSMASDGVFEKETGEAYVEFLIQQCSISDAEVVRVQAEHAAIEKAMGVLLASPNRTELNVGAVSPSELRAVSEKSLLLLAGTVTDMEVVLWPFLLKMLILVQYTGAVATVCKCISELSRRKLARGEAVSIDYSLYTDIPGPEEILARFLVLLQDPMAREQLASRILTVLYYLGPLFPKTVVLVWEDEIPKLKAYISDSDDMKGDSWQQTTWEDMIIHLLSESLDVIQSPEWTIRLGNALSMQYDLYVGDHQHSAMLHRCLGMLLQKVDDKRYVQQKIASMYKHANIGDETNRLGLAKGMGLVAAAHLDTVLEKLRRVLESQSQKGLRRLLAVIFAQGNTTEVDDVCAGLALMYGYAASYAPSTAIEARIETLVGTNMLSGLLNVRSAAAKQAVITAINLLGQAVIKAAANGACFPLKKRDTMLDYTMALMADEGGGFVLTTSKSLDYEVLHTQELALNACTTLVSVEPRLTTATRDRVLQATLGFFTLPPESLGVTNSLISNLTTLLTAVLLTSGEDGKSRADQLQHLLKNLDQYVSSPVEYQRLRACCTVLALLKQFRALCTAGSCPFNCTGNCLHLRSTAERGQSSSAAPPLLPPREGLKLGERTMAYLPRCADISAEIRKVSTQVLDLFFSISLLLPKPVGAEASENRQASYAAVTDLEDLIAVTNWDATGDELEVLRHIVHSVGILLTTEELVTAVRGCRAAICDKVSQSARGSIIAITDLIAKRGNELREGDVSRITQALFGAAASLSDRVMSQQVLEAMCSLGEHAQAKVVFDEILTAAEKDVARREGTKQRGAWPVQEAFLAVAHHKVLSLPFLDHVVVVLNQVPLFRDDDVDKADSSERLSLPPHTLSQRPQAATLALGAILRGGNDVARRAVEQRYPAVLCALILRIGSCHGTTSLDTLPLRDIISTFQSFCECVHDDEMHQVLMRDGGSRLSGDRWTEAVEEIAECSANSRPEEVNNICMILWPYLKRMHDFQRAAAAAALAHYVKHSEGEDGLLGQLVGALSAHIGDESASVRRLCVKGLVQVPGKGLLQYASQVLSAIVALIEDTEEEVAFEAVRGLETVLEVVPEAIVHPMLLNLCVRLRLLQVRQTENIRAAAFAALGSLSRFATGVQLEAFMEQVHATVPRLVLHANDEAPSVCEACKNTLIKIAPLLHAQDIKSLFALRTFDLVYRVEYDEFVKEFARHLVLNFGDRADTYVTSAMQAFESPWPLIQANAAYFAGCLLSELSDTRPLAVYLPKVTSALVRMTGNSASAVVRAKSALALSMLLDEIQSVTS</sequence>
<evidence type="ECO:0000313" key="5">
    <source>
        <dbReference type="EMBL" id="CAK9257008.1"/>
    </source>
</evidence>
<dbReference type="PANTHER" id="PTHR23120">
    <property type="entry name" value="MAESTRO-RELATED HEAT DOMAIN-CONTAINING"/>
    <property type="match status" value="1"/>
</dbReference>
<keyword evidence="1" id="KW-0677">Repeat</keyword>
<dbReference type="EMBL" id="OZ020105">
    <property type="protein sequence ID" value="CAK9257008.1"/>
    <property type="molecule type" value="Genomic_DNA"/>
</dbReference>
<evidence type="ECO:0008006" key="7">
    <source>
        <dbReference type="Google" id="ProtNLM"/>
    </source>
</evidence>
<dbReference type="PANTHER" id="PTHR23120:SF0">
    <property type="entry name" value="MAESTRO HEAT-LIKE REPEAT FAMILY MEMBER 1"/>
    <property type="match status" value="1"/>
</dbReference>
<evidence type="ECO:0000259" key="2">
    <source>
        <dbReference type="Pfam" id="PF23210"/>
    </source>
</evidence>
<dbReference type="SUPFAM" id="SSF48371">
    <property type="entry name" value="ARM repeat"/>
    <property type="match status" value="1"/>
</dbReference>
<organism evidence="5 6">
    <name type="scientific">Sphagnum jensenii</name>
    <dbReference type="NCBI Taxonomy" id="128206"/>
    <lineage>
        <taxon>Eukaryota</taxon>
        <taxon>Viridiplantae</taxon>
        <taxon>Streptophyta</taxon>
        <taxon>Embryophyta</taxon>
        <taxon>Bryophyta</taxon>
        <taxon>Sphagnophytina</taxon>
        <taxon>Sphagnopsida</taxon>
        <taxon>Sphagnales</taxon>
        <taxon>Sphagnaceae</taxon>
        <taxon>Sphagnum</taxon>
    </lineage>
</organism>
<dbReference type="InterPro" id="IPR055406">
    <property type="entry name" value="HEAT_Maestro"/>
</dbReference>
<dbReference type="Gene3D" id="1.25.10.10">
    <property type="entry name" value="Leucine-rich Repeat Variant"/>
    <property type="match status" value="2"/>
</dbReference>
<proteinExistence type="predicted"/>
<feature type="domain" description="MROH2B-like HEAT-repeats" evidence="2">
    <location>
        <begin position="262"/>
        <end position="916"/>
    </location>
</feature>
<protein>
    <recommendedName>
        <fullName evidence="7">SGR6</fullName>
    </recommendedName>
</protein>
<dbReference type="InterPro" id="IPR016024">
    <property type="entry name" value="ARM-type_fold"/>
</dbReference>
<dbReference type="Pfam" id="PF23221">
    <property type="entry name" value="HEAT_MROH2B_1st"/>
    <property type="match status" value="1"/>
</dbReference>
<dbReference type="Pfam" id="PF23210">
    <property type="entry name" value="HEAT_Maestro_2"/>
    <property type="match status" value="1"/>
</dbReference>
<reference evidence="5" key="1">
    <citation type="submission" date="2024-02" db="EMBL/GenBank/DDBJ databases">
        <authorList>
            <consortium name="ELIXIR-Norway"/>
            <consortium name="Elixir Norway"/>
        </authorList>
    </citation>
    <scope>NUCLEOTIDE SEQUENCE</scope>
</reference>
<evidence type="ECO:0000259" key="4">
    <source>
        <dbReference type="Pfam" id="PF23227"/>
    </source>
</evidence>
<dbReference type="InterPro" id="IPR011989">
    <property type="entry name" value="ARM-like"/>
</dbReference>
<dbReference type="Pfam" id="PF23227">
    <property type="entry name" value="HEAT_MROH2B_C"/>
    <property type="match status" value="1"/>
</dbReference>